<protein>
    <submittedName>
        <fullName evidence="1">Uncharacterized protein</fullName>
    </submittedName>
</protein>
<keyword evidence="2" id="KW-1185">Reference proteome</keyword>
<comment type="caution">
    <text evidence="1">The sequence shown here is derived from an EMBL/GenBank/DDBJ whole genome shotgun (WGS) entry which is preliminary data.</text>
</comment>
<organism evidence="1 2">
    <name type="scientific">Persea americana</name>
    <name type="common">Avocado</name>
    <dbReference type="NCBI Taxonomy" id="3435"/>
    <lineage>
        <taxon>Eukaryota</taxon>
        <taxon>Viridiplantae</taxon>
        <taxon>Streptophyta</taxon>
        <taxon>Embryophyta</taxon>
        <taxon>Tracheophyta</taxon>
        <taxon>Spermatophyta</taxon>
        <taxon>Magnoliopsida</taxon>
        <taxon>Magnoliidae</taxon>
        <taxon>Laurales</taxon>
        <taxon>Lauraceae</taxon>
        <taxon>Persea</taxon>
    </lineage>
</organism>
<name>A0ACC2MGW4_PERAE</name>
<evidence type="ECO:0000313" key="2">
    <source>
        <dbReference type="Proteomes" id="UP001234297"/>
    </source>
</evidence>
<reference evidence="1 2" key="1">
    <citation type="journal article" date="2022" name="Hortic Res">
        <title>A haplotype resolved chromosomal level avocado genome allows analysis of novel avocado genes.</title>
        <authorList>
            <person name="Nath O."/>
            <person name="Fletcher S.J."/>
            <person name="Hayward A."/>
            <person name="Shaw L.M."/>
            <person name="Masouleh A.K."/>
            <person name="Furtado A."/>
            <person name="Henry R.J."/>
            <person name="Mitter N."/>
        </authorList>
    </citation>
    <scope>NUCLEOTIDE SEQUENCE [LARGE SCALE GENOMIC DNA]</scope>
    <source>
        <strain evidence="2">cv. Hass</strain>
    </source>
</reference>
<proteinExistence type="predicted"/>
<gene>
    <name evidence="1" type="ORF">MRB53_006617</name>
</gene>
<accession>A0ACC2MGW4</accession>
<sequence length="147" mass="16792">MFCSIFGKDRATGKGVATAEDVLDELARTEENEDTQNLGMDFVEMEHYTSTASTNIEGTSQKRKRRRSTDDMDEFREAAMIIGKKIDEATEKFSLAIGVDLDIANKMDKINEERRKLSNLSRAERHKALIAIGRDHEMTAVFFYFEK</sequence>
<dbReference type="Proteomes" id="UP001234297">
    <property type="component" value="Chromosome 2"/>
</dbReference>
<evidence type="ECO:0000313" key="1">
    <source>
        <dbReference type="EMBL" id="KAJ8644869.1"/>
    </source>
</evidence>
<dbReference type="EMBL" id="CM056810">
    <property type="protein sequence ID" value="KAJ8644869.1"/>
    <property type="molecule type" value="Genomic_DNA"/>
</dbReference>